<evidence type="ECO:0000313" key="3">
    <source>
        <dbReference type="Proteomes" id="UP000572907"/>
    </source>
</evidence>
<evidence type="ECO:0000259" key="1">
    <source>
        <dbReference type="Pfam" id="PF12697"/>
    </source>
</evidence>
<dbReference type="PANTHER" id="PTHR43798:SF5">
    <property type="entry name" value="MONOACYLGLYCEROL LIPASE ABHD6"/>
    <property type="match status" value="1"/>
</dbReference>
<dbReference type="AlphaFoldDB" id="A0A7W4ZYG4"/>
<keyword evidence="3" id="KW-1185">Reference proteome</keyword>
<reference evidence="2 3" key="1">
    <citation type="submission" date="2020-08" db="EMBL/GenBank/DDBJ databases">
        <title>Genomic Encyclopedia of Type Strains, Phase III (KMG-III): the genomes of soil and plant-associated and newly described type strains.</title>
        <authorList>
            <person name="Whitman W."/>
        </authorList>
    </citation>
    <scope>NUCLEOTIDE SEQUENCE [LARGE SCALE GENOMIC DNA]</scope>
    <source>
        <strain evidence="2 3">CECT 3237</strain>
    </source>
</reference>
<dbReference type="GO" id="GO:0046464">
    <property type="term" value="P:acylglycerol catabolic process"/>
    <property type="evidence" value="ECO:0007669"/>
    <property type="project" value="TreeGrafter"/>
</dbReference>
<dbReference type="Proteomes" id="UP000572907">
    <property type="component" value="Unassembled WGS sequence"/>
</dbReference>
<gene>
    <name evidence="2" type="ORF">FHS41_007386</name>
</gene>
<dbReference type="SUPFAM" id="SSF53474">
    <property type="entry name" value="alpha/beta-Hydrolases"/>
    <property type="match status" value="1"/>
</dbReference>
<proteinExistence type="predicted"/>
<dbReference type="Pfam" id="PF12697">
    <property type="entry name" value="Abhydrolase_6"/>
    <property type="match status" value="1"/>
</dbReference>
<name>A0A7W4ZYG4_9ACTN</name>
<dbReference type="RefSeq" id="WP_184598968.1">
    <property type="nucleotide sequence ID" value="NZ_BMUP01000014.1"/>
</dbReference>
<accession>A0A7W4ZYG4</accession>
<dbReference type="GO" id="GO:0047372">
    <property type="term" value="F:monoacylglycerol lipase activity"/>
    <property type="evidence" value="ECO:0007669"/>
    <property type="project" value="TreeGrafter"/>
</dbReference>
<comment type="caution">
    <text evidence="2">The sequence shown here is derived from an EMBL/GenBank/DDBJ whole genome shotgun (WGS) entry which is preliminary data.</text>
</comment>
<dbReference type="InterPro" id="IPR050266">
    <property type="entry name" value="AB_hydrolase_sf"/>
</dbReference>
<dbReference type="GO" id="GO:0016020">
    <property type="term" value="C:membrane"/>
    <property type="evidence" value="ECO:0007669"/>
    <property type="project" value="TreeGrafter"/>
</dbReference>
<dbReference type="Gene3D" id="3.40.50.1820">
    <property type="entry name" value="alpha/beta hydrolase"/>
    <property type="match status" value="1"/>
</dbReference>
<evidence type="ECO:0000313" key="2">
    <source>
        <dbReference type="EMBL" id="MBB3080832.1"/>
    </source>
</evidence>
<sequence length="255" mass="27989">MNLTLAHDLNGTGPLLVAVHGITENRSFWAPVCLQQHFRVLRVDLRGHGDSPRTSPFGIDESVEDIHHLIESLGEDLTGDQSPFIVGHSLGGVIATAYAARYPTRGVVNVDQSLRVGPLPAEIAIAVRGEGFADFVRTVFASLYGELDPVLVADIERRRTLDQDVFSGFWTPLLDWDADTLAAWSRRTTSLPPGVPYLSLHGTDPGGDYADWLADRIPAAVAEQAPKRTHYPHLAQPEWFVSRVHKFFTDFGSSG</sequence>
<organism evidence="2 3">
    <name type="scientific">Streptomyces violarus</name>
    <dbReference type="NCBI Taxonomy" id="67380"/>
    <lineage>
        <taxon>Bacteria</taxon>
        <taxon>Bacillati</taxon>
        <taxon>Actinomycetota</taxon>
        <taxon>Actinomycetes</taxon>
        <taxon>Kitasatosporales</taxon>
        <taxon>Streptomycetaceae</taxon>
        <taxon>Streptomyces</taxon>
    </lineage>
</organism>
<dbReference type="InterPro" id="IPR029058">
    <property type="entry name" value="AB_hydrolase_fold"/>
</dbReference>
<dbReference type="EMBL" id="JACHXE010000010">
    <property type="protein sequence ID" value="MBB3080832.1"/>
    <property type="molecule type" value="Genomic_DNA"/>
</dbReference>
<feature type="domain" description="AB hydrolase-1" evidence="1">
    <location>
        <begin position="16"/>
        <end position="242"/>
    </location>
</feature>
<protein>
    <submittedName>
        <fullName evidence="2">Pimeloyl-ACP methyl ester carboxylesterase</fullName>
    </submittedName>
</protein>
<dbReference type="PANTHER" id="PTHR43798">
    <property type="entry name" value="MONOACYLGLYCEROL LIPASE"/>
    <property type="match status" value="1"/>
</dbReference>
<dbReference type="InterPro" id="IPR000073">
    <property type="entry name" value="AB_hydrolase_1"/>
</dbReference>